<evidence type="ECO:0000313" key="3">
    <source>
        <dbReference type="Proteomes" id="UP001416858"/>
    </source>
</evidence>
<dbReference type="EMBL" id="BAABRO010000016">
    <property type="protein sequence ID" value="GAA5509754.1"/>
    <property type="molecule type" value="Genomic_DNA"/>
</dbReference>
<keyword evidence="3" id="KW-1185">Reference proteome</keyword>
<evidence type="ECO:0000256" key="1">
    <source>
        <dbReference type="SAM" id="MobiDB-lite"/>
    </source>
</evidence>
<accession>A0ABP9VX78</accession>
<feature type="region of interest" description="Disordered" evidence="1">
    <location>
        <begin position="1"/>
        <end position="21"/>
    </location>
</feature>
<gene>
    <name evidence="2" type="ORF">Rcae01_05257</name>
</gene>
<organism evidence="2 3">
    <name type="scientific">Novipirellula caenicola</name>
    <dbReference type="NCBI Taxonomy" id="1536901"/>
    <lineage>
        <taxon>Bacteria</taxon>
        <taxon>Pseudomonadati</taxon>
        <taxon>Planctomycetota</taxon>
        <taxon>Planctomycetia</taxon>
        <taxon>Pirellulales</taxon>
        <taxon>Pirellulaceae</taxon>
        <taxon>Novipirellula</taxon>
    </lineage>
</organism>
<name>A0ABP9VX78_9BACT</name>
<comment type="caution">
    <text evidence="2">The sequence shown here is derived from an EMBL/GenBank/DDBJ whole genome shotgun (WGS) entry which is preliminary data.</text>
</comment>
<proteinExistence type="predicted"/>
<dbReference type="Proteomes" id="UP001416858">
    <property type="component" value="Unassembled WGS sequence"/>
</dbReference>
<protein>
    <submittedName>
        <fullName evidence="2">Uncharacterized protein</fullName>
    </submittedName>
</protein>
<sequence>MRLEGGNSIEINRGSSDGESFKQWNPRVVAEVVKTFVAIANDPKLLTAC</sequence>
<evidence type="ECO:0000313" key="2">
    <source>
        <dbReference type="EMBL" id="GAA5509754.1"/>
    </source>
</evidence>
<feature type="compositionally biased region" description="Polar residues" evidence="1">
    <location>
        <begin position="9"/>
        <end position="18"/>
    </location>
</feature>
<reference evidence="2 3" key="1">
    <citation type="submission" date="2024-02" db="EMBL/GenBank/DDBJ databases">
        <title>Rhodopirellula caenicola NBRC 110016.</title>
        <authorList>
            <person name="Ichikawa N."/>
            <person name="Katano-Makiyama Y."/>
            <person name="Hidaka K."/>
        </authorList>
    </citation>
    <scope>NUCLEOTIDE SEQUENCE [LARGE SCALE GENOMIC DNA]</scope>
    <source>
        <strain evidence="2 3">NBRC 110016</strain>
    </source>
</reference>